<comment type="caution">
    <text evidence="1">The sequence shown here is derived from an EMBL/GenBank/DDBJ whole genome shotgun (WGS) entry which is preliminary data.</text>
</comment>
<reference evidence="1 2" key="1">
    <citation type="journal article" date="2023" name="Arcadia Sci">
        <title>De novo assembly of a long-read Amblyomma americanum tick genome.</title>
        <authorList>
            <person name="Chou S."/>
            <person name="Poskanzer K.E."/>
            <person name="Rollins M."/>
            <person name="Thuy-Boun P.S."/>
        </authorList>
    </citation>
    <scope>NUCLEOTIDE SEQUENCE [LARGE SCALE GENOMIC DNA]</scope>
    <source>
        <strain evidence="1">F_SG_1</strain>
        <tissue evidence="1">Salivary glands</tissue>
    </source>
</reference>
<evidence type="ECO:0000313" key="2">
    <source>
        <dbReference type="Proteomes" id="UP001321473"/>
    </source>
</evidence>
<organism evidence="1 2">
    <name type="scientific">Amblyomma americanum</name>
    <name type="common">Lone star tick</name>
    <dbReference type="NCBI Taxonomy" id="6943"/>
    <lineage>
        <taxon>Eukaryota</taxon>
        <taxon>Metazoa</taxon>
        <taxon>Ecdysozoa</taxon>
        <taxon>Arthropoda</taxon>
        <taxon>Chelicerata</taxon>
        <taxon>Arachnida</taxon>
        <taxon>Acari</taxon>
        <taxon>Parasitiformes</taxon>
        <taxon>Ixodida</taxon>
        <taxon>Ixodoidea</taxon>
        <taxon>Ixodidae</taxon>
        <taxon>Amblyomminae</taxon>
        <taxon>Amblyomma</taxon>
    </lineage>
</organism>
<sequence length="74" mass="8254">MIRLGTSSVGKWGVKRQATTILDDESEKYDTCSNKAGMTDSTRAVLLLSAKRSGIPHCMGNTRRKRLVQKKQKD</sequence>
<evidence type="ECO:0000313" key="1">
    <source>
        <dbReference type="EMBL" id="KAK8770866.1"/>
    </source>
</evidence>
<dbReference type="EMBL" id="JARKHS020020457">
    <property type="protein sequence ID" value="KAK8770866.1"/>
    <property type="molecule type" value="Genomic_DNA"/>
</dbReference>
<accession>A0AAQ4E818</accession>
<keyword evidence="2" id="KW-1185">Reference proteome</keyword>
<dbReference type="AlphaFoldDB" id="A0AAQ4E818"/>
<gene>
    <name evidence="1" type="ORF">V5799_025890</name>
</gene>
<name>A0AAQ4E818_AMBAM</name>
<proteinExistence type="predicted"/>
<protein>
    <submittedName>
        <fullName evidence="1">Uncharacterized protein</fullName>
    </submittedName>
</protein>
<dbReference type="Proteomes" id="UP001321473">
    <property type="component" value="Unassembled WGS sequence"/>
</dbReference>